<gene>
    <name evidence="1" type="ORF">Zmor_009986</name>
</gene>
<dbReference type="PANTHER" id="PTHR11008:SF32">
    <property type="entry name" value="CIRCADIAN CLOCK-CONTROLLED PROTEIN DAYWAKE-RELATED"/>
    <property type="match status" value="1"/>
</dbReference>
<reference evidence="1" key="1">
    <citation type="journal article" date="2023" name="G3 (Bethesda)">
        <title>Whole genome assemblies of Zophobas morio and Tenebrio molitor.</title>
        <authorList>
            <person name="Kaur S."/>
            <person name="Stinson S.A."/>
            <person name="diCenzo G.C."/>
        </authorList>
    </citation>
    <scope>NUCLEOTIDE SEQUENCE</scope>
    <source>
        <strain evidence="1">QUZm001</strain>
    </source>
</reference>
<protein>
    <submittedName>
        <fullName evidence="1">Uncharacterized protein</fullName>
    </submittedName>
</protein>
<dbReference type="Pfam" id="PF06585">
    <property type="entry name" value="JHBP"/>
    <property type="match status" value="1"/>
</dbReference>
<proteinExistence type="predicted"/>
<keyword evidence="2" id="KW-1185">Reference proteome</keyword>
<sequence length="249" mass="28914">MKANPSFIFLLILIKGHHFEKLPSGFQKCDIRKPDFDRCLSQAIQGAIGQLKQPIDDYGLPQMEPFIAPDYVRCELGNETNGIRQKYFNYKVSGLTKIVKTDAKLDFSGRTLTITLFYDKVTFNLDYQLVGRIIVLYVNNTTKATITMIKPTFKIIYTMETYKKNNEKYLKVVDTVFRMSAKKGMVHFRDLFKNKRLNEDICIAIEEEWEDGLEYWQNSSPKVFSNAFETIFNNLLEKVPVKELVDGLE</sequence>
<evidence type="ECO:0000313" key="1">
    <source>
        <dbReference type="EMBL" id="KAJ3658233.1"/>
    </source>
</evidence>
<dbReference type="EMBL" id="JALNTZ010000003">
    <property type="protein sequence ID" value="KAJ3658233.1"/>
    <property type="molecule type" value="Genomic_DNA"/>
</dbReference>
<dbReference type="InterPro" id="IPR010562">
    <property type="entry name" value="Haemolymph_juvenile_hormone-bd"/>
</dbReference>
<name>A0AA38IN48_9CUCU</name>
<dbReference type="AlphaFoldDB" id="A0AA38IN48"/>
<dbReference type="SMART" id="SM00700">
    <property type="entry name" value="JHBP"/>
    <property type="match status" value="1"/>
</dbReference>
<organism evidence="1 2">
    <name type="scientific">Zophobas morio</name>
    <dbReference type="NCBI Taxonomy" id="2755281"/>
    <lineage>
        <taxon>Eukaryota</taxon>
        <taxon>Metazoa</taxon>
        <taxon>Ecdysozoa</taxon>
        <taxon>Arthropoda</taxon>
        <taxon>Hexapoda</taxon>
        <taxon>Insecta</taxon>
        <taxon>Pterygota</taxon>
        <taxon>Neoptera</taxon>
        <taxon>Endopterygota</taxon>
        <taxon>Coleoptera</taxon>
        <taxon>Polyphaga</taxon>
        <taxon>Cucujiformia</taxon>
        <taxon>Tenebrionidae</taxon>
        <taxon>Zophobas</taxon>
    </lineage>
</organism>
<dbReference type="Proteomes" id="UP001168821">
    <property type="component" value="Unassembled WGS sequence"/>
</dbReference>
<dbReference type="Gene3D" id="3.15.10.30">
    <property type="entry name" value="Haemolymph juvenile hormone binding protein"/>
    <property type="match status" value="1"/>
</dbReference>
<dbReference type="InterPro" id="IPR038606">
    <property type="entry name" value="To_sf"/>
</dbReference>
<evidence type="ECO:0000313" key="2">
    <source>
        <dbReference type="Proteomes" id="UP001168821"/>
    </source>
</evidence>
<dbReference type="GO" id="GO:0005615">
    <property type="term" value="C:extracellular space"/>
    <property type="evidence" value="ECO:0007669"/>
    <property type="project" value="TreeGrafter"/>
</dbReference>
<comment type="caution">
    <text evidence="1">The sequence shown here is derived from an EMBL/GenBank/DDBJ whole genome shotgun (WGS) entry which is preliminary data.</text>
</comment>
<dbReference type="PANTHER" id="PTHR11008">
    <property type="entry name" value="PROTEIN TAKEOUT-LIKE PROTEIN"/>
    <property type="match status" value="1"/>
</dbReference>
<accession>A0AA38IN48</accession>